<dbReference type="Pfam" id="PF00651">
    <property type="entry name" value="BTB"/>
    <property type="match status" value="1"/>
</dbReference>
<dbReference type="CDD" id="cd18186">
    <property type="entry name" value="BTB_POZ_ZBTB_KLHL-like"/>
    <property type="match status" value="1"/>
</dbReference>
<gene>
    <name evidence="3" type="ORF">GQ43DRAFT_462107</name>
</gene>
<dbReference type="PANTHER" id="PTHR47843:SF2">
    <property type="entry name" value="BTB DOMAIN-CONTAINING PROTEIN"/>
    <property type="match status" value="1"/>
</dbReference>
<dbReference type="InterPro" id="IPR011333">
    <property type="entry name" value="SKP1/BTB/POZ_sf"/>
</dbReference>
<dbReference type="Proteomes" id="UP000799536">
    <property type="component" value="Unassembled WGS sequence"/>
</dbReference>
<dbReference type="OrthoDB" id="9997739at2759"/>
<keyword evidence="4" id="KW-1185">Reference proteome</keyword>
<dbReference type="PANTHER" id="PTHR47843">
    <property type="entry name" value="BTB DOMAIN-CONTAINING PROTEIN-RELATED"/>
    <property type="match status" value="1"/>
</dbReference>
<organism evidence="3 4">
    <name type="scientific">Delitschia confertaspora ATCC 74209</name>
    <dbReference type="NCBI Taxonomy" id="1513339"/>
    <lineage>
        <taxon>Eukaryota</taxon>
        <taxon>Fungi</taxon>
        <taxon>Dikarya</taxon>
        <taxon>Ascomycota</taxon>
        <taxon>Pezizomycotina</taxon>
        <taxon>Dothideomycetes</taxon>
        <taxon>Pleosporomycetidae</taxon>
        <taxon>Pleosporales</taxon>
        <taxon>Delitschiaceae</taxon>
        <taxon>Delitschia</taxon>
    </lineage>
</organism>
<dbReference type="SUPFAM" id="SSF54695">
    <property type="entry name" value="POZ domain"/>
    <property type="match status" value="1"/>
</dbReference>
<evidence type="ECO:0000313" key="4">
    <source>
        <dbReference type="Proteomes" id="UP000799536"/>
    </source>
</evidence>
<reference evidence="3" key="1">
    <citation type="journal article" date="2020" name="Stud. Mycol.">
        <title>101 Dothideomycetes genomes: a test case for predicting lifestyles and emergence of pathogens.</title>
        <authorList>
            <person name="Haridas S."/>
            <person name="Albert R."/>
            <person name="Binder M."/>
            <person name="Bloem J."/>
            <person name="Labutti K."/>
            <person name="Salamov A."/>
            <person name="Andreopoulos B."/>
            <person name="Baker S."/>
            <person name="Barry K."/>
            <person name="Bills G."/>
            <person name="Bluhm B."/>
            <person name="Cannon C."/>
            <person name="Castanera R."/>
            <person name="Culley D."/>
            <person name="Daum C."/>
            <person name="Ezra D."/>
            <person name="Gonzalez J."/>
            <person name="Henrissat B."/>
            <person name="Kuo A."/>
            <person name="Liang C."/>
            <person name="Lipzen A."/>
            <person name="Lutzoni F."/>
            <person name="Magnuson J."/>
            <person name="Mondo S."/>
            <person name="Nolan M."/>
            <person name="Ohm R."/>
            <person name="Pangilinan J."/>
            <person name="Park H.-J."/>
            <person name="Ramirez L."/>
            <person name="Alfaro M."/>
            <person name="Sun H."/>
            <person name="Tritt A."/>
            <person name="Yoshinaga Y."/>
            <person name="Zwiers L.-H."/>
            <person name="Turgeon B."/>
            <person name="Goodwin S."/>
            <person name="Spatafora J."/>
            <person name="Crous P."/>
            <person name="Grigoriev I."/>
        </authorList>
    </citation>
    <scope>NUCLEOTIDE SEQUENCE</scope>
    <source>
        <strain evidence="3">ATCC 74209</strain>
    </source>
</reference>
<accession>A0A9P4JNI8</accession>
<proteinExistence type="predicted"/>
<comment type="caution">
    <text evidence="3">The sequence shown here is derived from an EMBL/GenBank/DDBJ whole genome shotgun (WGS) entry which is preliminary data.</text>
</comment>
<feature type="compositionally biased region" description="Polar residues" evidence="1">
    <location>
        <begin position="158"/>
        <end position="180"/>
    </location>
</feature>
<evidence type="ECO:0000259" key="2">
    <source>
        <dbReference type="PROSITE" id="PS50097"/>
    </source>
</evidence>
<feature type="compositionally biased region" description="Polar residues" evidence="1">
    <location>
        <begin position="92"/>
        <end position="101"/>
    </location>
</feature>
<evidence type="ECO:0000313" key="3">
    <source>
        <dbReference type="EMBL" id="KAF2202788.1"/>
    </source>
</evidence>
<protein>
    <recommendedName>
        <fullName evidence="2">BTB domain-containing protein</fullName>
    </recommendedName>
</protein>
<feature type="compositionally biased region" description="Polar residues" evidence="1">
    <location>
        <begin position="132"/>
        <end position="141"/>
    </location>
</feature>
<feature type="domain" description="BTB" evidence="2">
    <location>
        <begin position="12"/>
        <end position="81"/>
    </location>
</feature>
<sequence length="406" mass="44340">MPLSFADILQSDQFTFFVGEMKQPITVHAAAIADTSEPLNCLINGGMREAQTKTAEIVAIEPEDFMRFVEYAYRGDYTVPPCVIDQEADISSLQKDQTTPADNKANHESTTGEPHHQGSRTNWAGTGLLGQDRQQNHTPVPSTTTTSSFGFGNDSRRLFSSTFGGESPNPNVTGFSNPAPAQTIGLFGNNTTSTTIRNNTTTSGSLFQTSLFPSAPYNPSALQASQIPPTGSTSRTAELRKVFNQKDFKFNSLSSPRSVISRSFGVRGNNSPNEDFTPVFLAHARLYTFARTYLIEPLRVLALSKLHGTLKAFQMYECRVNDVITLARYVYSCEDIPDREGFTKEKGEAGGKIDPLRQLVTDFVLAEISTIGKSDEFLSILEEGGQFVGDLWISHLIGGVSSCVVS</sequence>
<dbReference type="Gene3D" id="3.30.710.10">
    <property type="entry name" value="Potassium Channel Kv1.1, Chain A"/>
    <property type="match status" value="1"/>
</dbReference>
<name>A0A9P4JNI8_9PLEO</name>
<dbReference type="EMBL" id="ML993924">
    <property type="protein sequence ID" value="KAF2202788.1"/>
    <property type="molecule type" value="Genomic_DNA"/>
</dbReference>
<feature type="region of interest" description="Disordered" evidence="1">
    <location>
        <begin position="92"/>
        <end position="180"/>
    </location>
</feature>
<dbReference type="AlphaFoldDB" id="A0A9P4JNI8"/>
<dbReference type="PROSITE" id="PS50097">
    <property type="entry name" value="BTB"/>
    <property type="match status" value="1"/>
</dbReference>
<dbReference type="InterPro" id="IPR000210">
    <property type="entry name" value="BTB/POZ_dom"/>
</dbReference>
<evidence type="ECO:0000256" key="1">
    <source>
        <dbReference type="SAM" id="MobiDB-lite"/>
    </source>
</evidence>